<dbReference type="SUPFAM" id="SSF53474">
    <property type="entry name" value="alpha/beta-Hydrolases"/>
    <property type="match status" value="1"/>
</dbReference>
<sequence length="600" mass="66891">MKGIEIPSPSTLPVPTARPAGTAARLGLEDGSQQASLDAAAMRLDRAVYAAFARTSGGGSPAAMMLAWLEWLLHFACSPGKQYLLASDVLAYWQSLMTGAPPEHHGNGDPRVDDPGWSLWPFNLLRDAFGQFDSFWQQATTGVRGVSPRNEQIMQFAARQFTDMLSPSNCWWLNPQVLRAITETGGRNFAEGTRNWLEDQEDLLEGRVPGSSSRRFAPNQLGHVVAATPGKVVYRNQLIELIQYEPQTPTVWREPVLIVPSWILKYYVLDLSPHNSLVRYLVERGHTVFMVSWRNPHGEARDLGLIDYLETGLYEALAQVRRIANGPVHAAGYCLGGTLLALAAAAHARTRRGDAPELKTITLLAAQTDFSEPGELGLFVDASRLAYLEALMWEQGYLDGEQMAAAFQMLRSHDLVWSRLVREYLLGTRTQPSDLMAWSADTTRLPYRLHLETLTHFYLHNDLAEGRYCVHGKPIHLGALNMPMFVVGTERDHVSPWRSVFKLHLLTHTEIGFVLASGGHNAGIVSEPGRARRFRFRIRHKGEHYIGPAEWFDVAPVEQGSWWPCWQQWLAQRSDSQMAPPPIGAGAVLCDAPGTYVLES</sequence>
<evidence type="ECO:0000313" key="5">
    <source>
        <dbReference type="EMBL" id="PTB20107.1"/>
    </source>
</evidence>
<dbReference type="EMBL" id="PYUC01000006">
    <property type="protein sequence ID" value="PTB20107.1"/>
    <property type="molecule type" value="Genomic_DNA"/>
</dbReference>
<dbReference type="GO" id="GO:0042619">
    <property type="term" value="P:poly-hydroxybutyrate biosynthetic process"/>
    <property type="evidence" value="ECO:0007669"/>
    <property type="project" value="InterPro"/>
</dbReference>
<keyword evidence="2" id="KW-0012">Acyltransferase</keyword>
<dbReference type="PANTHER" id="PTHR36837:SF5">
    <property type="entry name" value="POLY-3-HYDROXYBUTYRATE SYNTHASE"/>
    <property type="match status" value="1"/>
</dbReference>
<dbReference type="AlphaFoldDB" id="A0A2T3XUD9"/>
<gene>
    <name evidence="5" type="ORF">C9I57_13445</name>
</gene>
<dbReference type="Proteomes" id="UP000240638">
    <property type="component" value="Unassembled WGS sequence"/>
</dbReference>
<evidence type="ECO:0000256" key="1">
    <source>
        <dbReference type="ARBA" id="ARBA00022679"/>
    </source>
</evidence>
<accession>A0A2T3XUD9</accession>
<dbReference type="RefSeq" id="WP_107151175.1">
    <property type="nucleotide sequence ID" value="NZ_PYUC01000006.1"/>
</dbReference>
<feature type="domain" description="Poly-beta-hydroxybutyrate polymerase N-terminal" evidence="4">
    <location>
        <begin position="41"/>
        <end position="81"/>
    </location>
</feature>
<reference evidence="5 6" key="1">
    <citation type="submission" date="2018-03" db="EMBL/GenBank/DDBJ databases">
        <title>Whole genome analyses suggest that Burkholderia sensu lato contains two further novel genera in the rhizoxinica-symbiotica group Mycetohabitans gen. nov., and Trinickia gen. nov.: implications for the evolution of diazotrophy and nodulation in the Burkholderiaceae.</title>
        <authorList>
            <person name="Estrada De Los Santos P."/>
            <person name="Palmer M."/>
            <person name="Chavez-Ramirez B."/>
            <person name="Steenkamp E.T."/>
            <person name="Hirsch A.M."/>
            <person name="Manyaka P."/>
            <person name="Maluk M."/>
            <person name="Lafos M."/>
            <person name="Crook M."/>
            <person name="Gross E."/>
            <person name="Simon M.F."/>
            <person name="Bueno Dos Reis Junior F."/>
            <person name="Poole P.S."/>
            <person name="Venter S.N."/>
            <person name="James E.K."/>
        </authorList>
    </citation>
    <scope>NUCLEOTIDE SEQUENCE [LARGE SCALE GENOMIC DNA]</scope>
    <source>
        <strain evidence="5 6">JPY-366</strain>
    </source>
</reference>
<comment type="caution">
    <text evidence="5">The sequence shown here is derived from an EMBL/GenBank/DDBJ whole genome shotgun (WGS) entry which is preliminary data.</text>
</comment>
<evidence type="ECO:0000259" key="4">
    <source>
        <dbReference type="Pfam" id="PF12551"/>
    </source>
</evidence>
<dbReference type="PANTHER" id="PTHR36837">
    <property type="entry name" value="POLY(3-HYDROXYALKANOATE) POLYMERASE SUBUNIT PHAC"/>
    <property type="match status" value="1"/>
</dbReference>
<dbReference type="InterPro" id="IPR022211">
    <property type="entry name" value="PHBC_N"/>
</dbReference>
<dbReference type="GO" id="GO:0016746">
    <property type="term" value="F:acyltransferase activity"/>
    <property type="evidence" value="ECO:0007669"/>
    <property type="project" value="UniProtKB-KW"/>
</dbReference>
<proteinExistence type="predicted"/>
<dbReference type="InterPro" id="IPR051321">
    <property type="entry name" value="PHA/PHB_synthase"/>
</dbReference>
<evidence type="ECO:0000313" key="6">
    <source>
        <dbReference type="Proteomes" id="UP000240638"/>
    </source>
</evidence>
<dbReference type="Pfam" id="PF12551">
    <property type="entry name" value="PHBC_N"/>
    <property type="match status" value="1"/>
</dbReference>
<dbReference type="InterPro" id="IPR010941">
    <property type="entry name" value="PhaC_N"/>
</dbReference>
<dbReference type="Gene3D" id="3.40.50.1820">
    <property type="entry name" value="alpha/beta hydrolase"/>
    <property type="match status" value="1"/>
</dbReference>
<dbReference type="Pfam" id="PF07167">
    <property type="entry name" value="PhaC_N"/>
    <property type="match status" value="1"/>
</dbReference>
<evidence type="ECO:0000256" key="2">
    <source>
        <dbReference type="ARBA" id="ARBA00023315"/>
    </source>
</evidence>
<name>A0A2T3XUD9_9BURK</name>
<dbReference type="InterPro" id="IPR029058">
    <property type="entry name" value="AB_hydrolase_fold"/>
</dbReference>
<keyword evidence="1" id="KW-0808">Transferase</keyword>
<evidence type="ECO:0000259" key="3">
    <source>
        <dbReference type="Pfam" id="PF07167"/>
    </source>
</evidence>
<organism evidence="5 6">
    <name type="scientific">Trinickia symbiotica</name>
    <dbReference type="NCBI Taxonomy" id="863227"/>
    <lineage>
        <taxon>Bacteria</taxon>
        <taxon>Pseudomonadati</taxon>
        <taxon>Pseudomonadota</taxon>
        <taxon>Betaproteobacteria</taxon>
        <taxon>Burkholderiales</taxon>
        <taxon>Burkholderiaceae</taxon>
        <taxon>Trinickia</taxon>
    </lineage>
</organism>
<protein>
    <submittedName>
        <fullName evidence="5">Poly-beta-hydroxybutyrate polymerase</fullName>
    </submittedName>
</protein>
<feature type="domain" description="Poly-beta-hydroxybutyrate polymerase N-terminal" evidence="3">
    <location>
        <begin position="109"/>
        <end position="281"/>
    </location>
</feature>